<gene>
    <name evidence="1" type="ORF">AVEN_95642_1</name>
</gene>
<organism evidence="1 2">
    <name type="scientific">Araneus ventricosus</name>
    <name type="common">Orbweaver spider</name>
    <name type="synonym">Epeira ventricosa</name>
    <dbReference type="NCBI Taxonomy" id="182803"/>
    <lineage>
        <taxon>Eukaryota</taxon>
        <taxon>Metazoa</taxon>
        <taxon>Ecdysozoa</taxon>
        <taxon>Arthropoda</taxon>
        <taxon>Chelicerata</taxon>
        <taxon>Arachnida</taxon>
        <taxon>Araneae</taxon>
        <taxon>Araneomorphae</taxon>
        <taxon>Entelegynae</taxon>
        <taxon>Araneoidea</taxon>
        <taxon>Araneidae</taxon>
        <taxon>Araneus</taxon>
    </lineage>
</organism>
<dbReference type="EMBL" id="BGPR01033513">
    <property type="protein sequence ID" value="GBO07477.1"/>
    <property type="molecule type" value="Genomic_DNA"/>
</dbReference>
<evidence type="ECO:0000313" key="1">
    <source>
        <dbReference type="EMBL" id="GBO07477.1"/>
    </source>
</evidence>
<reference evidence="1 2" key="1">
    <citation type="journal article" date="2019" name="Sci. Rep.">
        <title>Orb-weaving spider Araneus ventricosus genome elucidates the spidroin gene catalogue.</title>
        <authorList>
            <person name="Kono N."/>
            <person name="Nakamura H."/>
            <person name="Ohtoshi R."/>
            <person name="Moran D.A.P."/>
            <person name="Shinohara A."/>
            <person name="Yoshida Y."/>
            <person name="Fujiwara M."/>
            <person name="Mori M."/>
            <person name="Tomita M."/>
            <person name="Arakawa K."/>
        </authorList>
    </citation>
    <scope>NUCLEOTIDE SEQUENCE [LARGE SCALE GENOMIC DNA]</scope>
</reference>
<name>A0A4Y2U7C1_ARAVE</name>
<dbReference type="OrthoDB" id="415068at2759"/>
<proteinExistence type="predicted"/>
<sequence length="132" mass="14644">MQFGFRKHLLTVQQLLPITEIVKEGMDVGWDTGAVFLDIAKAFDNVWTDGLLYKLITMWIPGGLVRLMATYLRGKRFAVRVGSDVSSERAIDAGVAQGSKIDQYCSVFTSTIFRATGTARPDYVYSLTTLPS</sequence>
<accession>A0A4Y2U7C1</accession>
<keyword evidence="2" id="KW-1185">Reference proteome</keyword>
<evidence type="ECO:0000313" key="2">
    <source>
        <dbReference type="Proteomes" id="UP000499080"/>
    </source>
</evidence>
<dbReference type="AlphaFoldDB" id="A0A4Y2U7C1"/>
<comment type="caution">
    <text evidence="1">The sequence shown here is derived from an EMBL/GenBank/DDBJ whole genome shotgun (WGS) entry which is preliminary data.</text>
</comment>
<dbReference type="Proteomes" id="UP000499080">
    <property type="component" value="Unassembled WGS sequence"/>
</dbReference>
<protein>
    <submittedName>
        <fullName evidence="1">Uncharacterized protein</fullName>
    </submittedName>
</protein>